<keyword evidence="5 12" id="KW-0997">Cell inner membrane</keyword>
<dbReference type="Gene3D" id="1.20.1530.20">
    <property type="match status" value="1"/>
</dbReference>
<dbReference type="HAMAP" id="MF_01413">
    <property type="entry name" value="K_H_efflux_KefC"/>
    <property type="match status" value="1"/>
</dbReference>
<evidence type="ECO:0000256" key="4">
    <source>
        <dbReference type="ARBA" id="ARBA00022475"/>
    </source>
</evidence>
<keyword evidence="6 12" id="KW-0633">Potassium transport</keyword>
<dbReference type="InterPro" id="IPR023941">
    <property type="entry name" value="K_H_efflux_KefC"/>
</dbReference>
<organism evidence="15 16">
    <name type="scientific">Citrobacter koseri</name>
    <name type="common">Citrobacter diversus</name>
    <dbReference type="NCBI Taxonomy" id="545"/>
    <lineage>
        <taxon>Bacteria</taxon>
        <taxon>Pseudomonadati</taxon>
        <taxon>Pseudomonadota</taxon>
        <taxon>Gammaproteobacteria</taxon>
        <taxon>Enterobacterales</taxon>
        <taxon>Enterobacteriaceae</taxon>
        <taxon>Citrobacter</taxon>
    </lineage>
</organism>
<feature type="transmembrane region" description="Helical" evidence="12">
    <location>
        <begin position="55"/>
        <end position="74"/>
    </location>
</feature>
<dbReference type="NCBIfam" id="TIGR00932">
    <property type="entry name" value="2a37"/>
    <property type="match status" value="1"/>
</dbReference>
<dbReference type="GO" id="GO:0051595">
    <property type="term" value="P:response to methylglyoxal"/>
    <property type="evidence" value="ECO:0007669"/>
    <property type="project" value="InterPro"/>
</dbReference>
<dbReference type="FunFam" id="1.20.1530.20:FF:000001">
    <property type="entry name" value="Glutathione-regulated potassium-efflux system protein KefB"/>
    <property type="match status" value="1"/>
</dbReference>
<accession>A0A2X2VC49</accession>
<dbReference type="InterPro" id="IPR006153">
    <property type="entry name" value="Cation/H_exchanger_TM"/>
</dbReference>
<gene>
    <name evidence="12 15" type="primary">kefC</name>
    <name evidence="15" type="ORF">NCTC10786_01826</name>
</gene>
<reference evidence="15 16" key="1">
    <citation type="submission" date="2018-06" db="EMBL/GenBank/DDBJ databases">
        <authorList>
            <consortium name="Pathogen Informatics"/>
            <person name="Doyle S."/>
        </authorList>
    </citation>
    <scope>NUCLEOTIDE SEQUENCE [LARGE SCALE GENOMIC DNA]</scope>
    <source>
        <strain evidence="15 16">NCTC10786</strain>
    </source>
</reference>
<keyword evidence="9 12" id="KW-1133">Transmembrane helix</keyword>
<feature type="transmembrane region" description="Helical" evidence="12">
    <location>
        <begin position="270"/>
        <end position="290"/>
    </location>
</feature>
<comment type="subcellular location">
    <subcellularLocation>
        <location evidence="1 12">Cell inner membrane</location>
        <topology evidence="1 12">Multi-pass membrane protein</topology>
    </subcellularLocation>
</comment>
<dbReference type="GO" id="GO:0005886">
    <property type="term" value="C:plasma membrane"/>
    <property type="evidence" value="ECO:0007669"/>
    <property type="project" value="UniProtKB-SubCell"/>
</dbReference>
<dbReference type="InterPro" id="IPR004771">
    <property type="entry name" value="K/H_exchanger"/>
</dbReference>
<evidence type="ECO:0000256" key="10">
    <source>
        <dbReference type="ARBA" id="ARBA00023065"/>
    </source>
</evidence>
<feature type="transmembrane region" description="Helical" evidence="12">
    <location>
        <begin position="31"/>
        <end position="49"/>
    </location>
</feature>
<keyword evidence="2 12" id="KW-0813">Transport</keyword>
<feature type="transmembrane region" description="Helical" evidence="12">
    <location>
        <begin position="6"/>
        <end position="24"/>
    </location>
</feature>
<sequence length="646" mass="70561">MDSHTLIQALIYLGSAALIVPIAVRLGLGSVLGYLIAGCIIGPWGLRLVTDAEAILHFAEIGVVLMLFVIGLELDPQRLWKLRASVFGGGALQMVVCGGLIGLFCMFLGLRWQVAELIGMTLALSSTAIAMQAMDERNLTVSQMGRSTFAVLLFQDIAAIPLVAMIPLLAASSASTTLGVFALSALKVAGALALVVLLGRYVTRPALRFVARSGLREVFSAVALFLVFGFGLLLEEVGLSMAMGAFLAGVLLASSEYRHALESDIEPFKGLLLGLFFIGVGMSIDFGTLIDNPLRILILLVGFLVIKTVMLWLVARPLRVPNKQRLWFAVLLGQGSEFAFVVFGAAQMANVLDPEWAKALTLTVALSMAATPIFLVLLSRLEKSAIGEAREADEIDAEQPRVIIAGFGRFGQITGRLLLSSGVKMVVLDHDPDHIETLRKFGMKVFYGDATRMDLLESAGAAKAEVLINAIDDPQTSLQLTEMVKAHFPDLQIIARARDVDHYIRLRQAGVEMPERETFEGALKTGRQALEKLGLGRYEARERADLFRRFNTQMVEEMAKGENDPTSRAAVYKRTSAMLSEIITEDREHLSLIQRHGWQGTDEGKHTGDAADEPEVNRQRRPGKGVYAAIRQFARWCCAYRAYKPS</sequence>
<dbReference type="InterPro" id="IPR006036">
    <property type="entry name" value="K_uptake_TrkA"/>
</dbReference>
<evidence type="ECO:0000256" key="3">
    <source>
        <dbReference type="ARBA" id="ARBA00022449"/>
    </source>
</evidence>
<evidence type="ECO:0000256" key="1">
    <source>
        <dbReference type="ARBA" id="ARBA00004429"/>
    </source>
</evidence>
<dbReference type="PANTHER" id="PTHR46157">
    <property type="entry name" value="K(+) EFFLUX ANTIPORTER 3, CHLOROPLASTIC"/>
    <property type="match status" value="1"/>
</dbReference>
<proteinExistence type="inferred from homology"/>
<feature type="transmembrane region" description="Helical" evidence="12">
    <location>
        <begin position="86"/>
        <end position="111"/>
    </location>
</feature>
<evidence type="ECO:0000256" key="6">
    <source>
        <dbReference type="ARBA" id="ARBA00022538"/>
    </source>
</evidence>
<dbReference type="AlphaFoldDB" id="A0A2X2VC49"/>
<dbReference type="Gene3D" id="3.40.50.720">
    <property type="entry name" value="NAD(P)-binding Rossmann-like Domain"/>
    <property type="match status" value="1"/>
</dbReference>
<comment type="function">
    <text evidence="12">Pore-forming subunit of a potassium efflux system that confers protection against electrophiles. Catalyzes K(+)/H(+) antiport.</text>
</comment>
<evidence type="ECO:0000256" key="7">
    <source>
        <dbReference type="ARBA" id="ARBA00022692"/>
    </source>
</evidence>
<dbReference type="Pfam" id="PF00999">
    <property type="entry name" value="Na_H_Exchanger"/>
    <property type="match status" value="1"/>
</dbReference>
<dbReference type="EMBL" id="UAVY01000002">
    <property type="protein sequence ID" value="SQB26128.1"/>
    <property type="molecule type" value="Genomic_DNA"/>
</dbReference>
<dbReference type="GO" id="GO:0015643">
    <property type="term" value="F:toxic substance binding"/>
    <property type="evidence" value="ECO:0007669"/>
    <property type="project" value="InterPro"/>
</dbReference>
<evidence type="ECO:0000313" key="16">
    <source>
        <dbReference type="Proteomes" id="UP000251584"/>
    </source>
</evidence>
<dbReference type="PRINTS" id="PR00335">
    <property type="entry name" value="KUPTAKETRKA"/>
</dbReference>
<dbReference type="PANTHER" id="PTHR46157:SF3">
    <property type="entry name" value="GLUTATHIONE-REGULATED POTASSIUM-EFFLUX SYSTEM PROTEIN KEFC"/>
    <property type="match status" value="1"/>
</dbReference>
<comment type="subunit">
    <text evidence="12">Homodimer. Interacts with the regulatory subunit KefF.</text>
</comment>
<evidence type="ECO:0000313" key="15">
    <source>
        <dbReference type="EMBL" id="SQB26128.1"/>
    </source>
</evidence>
<evidence type="ECO:0000256" key="13">
    <source>
        <dbReference type="SAM" id="MobiDB-lite"/>
    </source>
</evidence>
<keyword evidence="10 12" id="KW-0406">Ion transport</keyword>
<feature type="transmembrane region" description="Helical" evidence="12">
    <location>
        <begin position="296"/>
        <end position="314"/>
    </location>
</feature>
<dbReference type="NCBIfam" id="NF002924">
    <property type="entry name" value="PRK03562.1"/>
    <property type="match status" value="1"/>
</dbReference>
<dbReference type="InterPro" id="IPR003148">
    <property type="entry name" value="RCK_N"/>
</dbReference>
<feature type="transmembrane region" description="Helical" evidence="12">
    <location>
        <begin position="214"/>
        <end position="233"/>
    </location>
</feature>
<name>A0A2X2VC49_CITKO</name>
<dbReference type="PROSITE" id="PS51201">
    <property type="entry name" value="RCK_N"/>
    <property type="match status" value="1"/>
</dbReference>
<dbReference type="InterPro" id="IPR036291">
    <property type="entry name" value="NAD(P)-bd_dom_sf"/>
</dbReference>
<evidence type="ECO:0000256" key="12">
    <source>
        <dbReference type="HAMAP-Rule" id="MF_01413"/>
    </source>
</evidence>
<evidence type="ECO:0000256" key="11">
    <source>
        <dbReference type="ARBA" id="ARBA00023136"/>
    </source>
</evidence>
<dbReference type="GO" id="GO:1902600">
    <property type="term" value="P:proton transmembrane transport"/>
    <property type="evidence" value="ECO:0007669"/>
    <property type="project" value="InterPro"/>
</dbReference>
<dbReference type="Pfam" id="PF02254">
    <property type="entry name" value="TrkA_N"/>
    <property type="match status" value="1"/>
</dbReference>
<keyword evidence="11 12" id="KW-0472">Membrane</keyword>
<feature type="transmembrane region" description="Helical" evidence="12">
    <location>
        <begin position="117"/>
        <end position="135"/>
    </location>
</feature>
<dbReference type="FunFam" id="3.40.50.720:FF:000036">
    <property type="entry name" value="Glutathione-regulated potassium-efflux system protein KefB"/>
    <property type="match status" value="1"/>
</dbReference>
<dbReference type="SUPFAM" id="SSF51735">
    <property type="entry name" value="NAD(P)-binding Rossmann-fold domains"/>
    <property type="match status" value="1"/>
</dbReference>
<feature type="transmembrane region" description="Helical" evidence="12">
    <location>
        <begin position="326"/>
        <end position="347"/>
    </location>
</feature>
<evidence type="ECO:0000259" key="14">
    <source>
        <dbReference type="PROSITE" id="PS51201"/>
    </source>
</evidence>
<evidence type="ECO:0000256" key="9">
    <source>
        <dbReference type="ARBA" id="ARBA00022989"/>
    </source>
</evidence>
<feature type="region of interest" description="Disordered" evidence="13">
    <location>
        <begin position="598"/>
        <end position="620"/>
    </location>
</feature>
<protein>
    <recommendedName>
        <fullName evidence="12">Glutathione-regulated potassium-efflux system protein KefC</fullName>
    </recommendedName>
    <alternativeName>
        <fullName evidence="12">K(+)/H(+) antiporter</fullName>
    </alternativeName>
</protein>
<feature type="domain" description="RCK N-terminal" evidence="14">
    <location>
        <begin position="399"/>
        <end position="518"/>
    </location>
</feature>
<dbReference type="InterPro" id="IPR038770">
    <property type="entry name" value="Na+/solute_symporter_sf"/>
</dbReference>
<feature type="transmembrane region" description="Helical" evidence="12">
    <location>
        <begin position="178"/>
        <end position="202"/>
    </location>
</feature>
<dbReference type="Proteomes" id="UP000251584">
    <property type="component" value="Unassembled WGS sequence"/>
</dbReference>
<keyword evidence="7 12" id="KW-0812">Transmembrane</keyword>
<dbReference type="GO" id="GO:0019899">
    <property type="term" value="F:enzyme binding"/>
    <property type="evidence" value="ECO:0007669"/>
    <property type="project" value="InterPro"/>
</dbReference>
<feature type="transmembrane region" description="Helical" evidence="12">
    <location>
        <begin position="359"/>
        <end position="378"/>
    </location>
</feature>
<evidence type="ECO:0000256" key="8">
    <source>
        <dbReference type="ARBA" id="ARBA00022958"/>
    </source>
</evidence>
<keyword evidence="3 12" id="KW-0050">Antiport</keyword>
<evidence type="ECO:0000256" key="2">
    <source>
        <dbReference type="ARBA" id="ARBA00022448"/>
    </source>
</evidence>
<feature type="transmembrane region" description="Helical" evidence="12">
    <location>
        <begin position="239"/>
        <end position="258"/>
    </location>
</feature>
<feature type="transmembrane region" description="Helical" evidence="12">
    <location>
        <begin position="147"/>
        <end position="172"/>
    </location>
</feature>
<keyword evidence="8 12" id="KW-0630">Potassium</keyword>
<evidence type="ECO:0000256" key="5">
    <source>
        <dbReference type="ARBA" id="ARBA00022519"/>
    </source>
</evidence>
<keyword evidence="4 12" id="KW-1003">Cell membrane</keyword>
<comment type="similarity">
    <text evidence="12">Belongs to the monovalent cation:proton antiporter 2 (CPA2) transporter (TC 2.A.37) family. KefC subfamily.</text>
</comment>
<dbReference type="GO" id="GO:0015503">
    <property type="term" value="F:glutathione-regulated potassium exporter activity"/>
    <property type="evidence" value="ECO:0007669"/>
    <property type="project" value="UniProtKB-UniRule"/>
</dbReference>